<dbReference type="EMBL" id="MU006791">
    <property type="protein sequence ID" value="KAF2637904.1"/>
    <property type="molecule type" value="Genomic_DNA"/>
</dbReference>
<dbReference type="Proteomes" id="UP000799753">
    <property type="component" value="Unassembled WGS sequence"/>
</dbReference>
<organism evidence="2 3">
    <name type="scientific">Massarina eburnea CBS 473.64</name>
    <dbReference type="NCBI Taxonomy" id="1395130"/>
    <lineage>
        <taxon>Eukaryota</taxon>
        <taxon>Fungi</taxon>
        <taxon>Dikarya</taxon>
        <taxon>Ascomycota</taxon>
        <taxon>Pezizomycotina</taxon>
        <taxon>Dothideomycetes</taxon>
        <taxon>Pleosporomycetidae</taxon>
        <taxon>Pleosporales</taxon>
        <taxon>Massarineae</taxon>
        <taxon>Massarinaceae</taxon>
        <taxon>Massarina</taxon>
    </lineage>
</organism>
<evidence type="ECO:0000256" key="1">
    <source>
        <dbReference type="SAM" id="SignalP"/>
    </source>
</evidence>
<protein>
    <submittedName>
        <fullName evidence="2">Uncharacterized protein</fullName>
    </submittedName>
</protein>
<accession>A0A6A6RV86</accession>
<keyword evidence="1" id="KW-0732">Signal</keyword>
<feature type="signal peptide" evidence="1">
    <location>
        <begin position="1"/>
        <end position="18"/>
    </location>
</feature>
<gene>
    <name evidence="2" type="ORF">P280DRAFT_482349</name>
</gene>
<dbReference type="AlphaFoldDB" id="A0A6A6RV86"/>
<evidence type="ECO:0000313" key="2">
    <source>
        <dbReference type="EMBL" id="KAF2637904.1"/>
    </source>
</evidence>
<proteinExistence type="predicted"/>
<name>A0A6A6RV86_9PLEO</name>
<reference evidence="2" key="1">
    <citation type="journal article" date="2020" name="Stud. Mycol.">
        <title>101 Dothideomycetes genomes: a test case for predicting lifestyles and emergence of pathogens.</title>
        <authorList>
            <person name="Haridas S."/>
            <person name="Albert R."/>
            <person name="Binder M."/>
            <person name="Bloem J."/>
            <person name="Labutti K."/>
            <person name="Salamov A."/>
            <person name="Andreopoulos B."/>
            <person name="Baker S."/>
            <person name="Barry K."/>
            <person name="Bills G."/>
            <person name="Bluhm B."/>
            <person name="Cannon C."/>
            <person name="Castanera R."/>
            <person name="Culley D."/>
            <person name="Daum C."/>
            <person name="Ezra D."/>
            <person name="Gonzalez J."/>
            <person name="Henrissat B."/>
            <person name="Kuo A."/>
            <person name="Liang C."/>
            <person name="Lipzen A."/>
            <person name="Lutzoni F."/>
            <person name="Magnuson J."/>
            <person name="Mondo S."/>
            <person name="Nolan M."/>
            <person name="Ohm R."/>
            <person name="Pangilinan J."/>
            <person name="Park H.-J."/>
            <person name="Ramirez L."/>
            <person name="Alfaro M."/>
            <person name="Sun H."/>
            <person name="Tritt A."/>
            <person name="Yoshinaga Y."/>
            <person name="Zwiers L.-H."/>
            <person name="Turgeon B."/>
            <person name="Goodwin S."/>
            <person name="Spatafora J."/>
            <person name="Crous P."/>
            <person name="Grigoriev I."/>
        </authorList>
    </citation>
    <scope>NUCLEOTIDE SEQUENCE</scope>
    <source>
        <strain evidence="2">CBS 473.64</strain>
    </source>
</reference>
<feature type="chain" id="PRO_5025572256" evidence="1">
    <location>
        <begin position="19"/>
        <end position="134"/>
    </location>
</feature>
<keyword evidence="3" id="KW-1185">Reference proteome</keyword>
<evidence type="ECO:0000313" key="3">
    <source>
        <dbReference type="Proteomes" id="UP000799753"/>
    </source>
</evidence>
<sequence length="134" mass="15318">MNFSVLAIVAILATPSISTSPPLSKTEEFLCGWFTPAFHVEDRYSNPTRFKFNTKLSFIYDLNGKMPNDAIQSYSDESCSKVFSNYTEIAVSHNCSSYFYADHECEKLPISALLDVRRGDIFEGMDYYRCMKMV</sequence>